<keyword evidence="4" id="KW-0539">Nucleus</keyword>
<dbReference type="Proteomes" id="UP000218209">
    <property type="component" value="Unassembled WGS sequence"/>
</dbReference>
<accession>A0A1X6P6J1</accession>
<comment type="subcellular location">
    <subcellularLocation>
        <location evidence="2">Cytoplasm</location>
    </subcellularLocation>
    <subcellularLocation>
        <location evidence="1">Nucleus</location>
    </subcellularLocation>
</comment>
<dbReference type="GO" id="GO:0005634">
    <property type="term" value="C:nucleus"/>
    <property type="evidence" value="ECO:0007669"/>
    <property type="project" value="UniProtKB-SubCell"/>
</dbReference>
<feature type="compositionally biased region" description="Gly residues" evidence="5">
    <location>
        <begin position="163"/>
        <end position="174"/>
    </location>
</feature>
<evidence type="ECO:0000313" key="7">
    <source>
        <dbReference type="Proteomes" id="UP000218209"/>
    </source>
</evidence>
<dbReference type="GO" id="GO:0005737">
    <property type="term" value="C:cytoplasm"/>
    <property type="evidence" value="ECO:0007669"/>
    <property type="project" value="UniProtKB-SubCell"/>
</dbReference>
<proteinExistence type="predicted"/>
<feature type="region of interest" description="Disordered" evidence="5">
    <location>
        <begin position="162"/>
        <end position="191"/>
    </location>
</feature>
<evidence type="ECO:0000256" key="3">
    <source>
        <dbReference type="ARBA" id="ARBA00022490"/>
    </source>
</evidence>
<dbReference type="OrthoDB" id="19714at2759"/>
<name>A0A1X6P6J1_PORUM</name>
<dbReference type="InterPro" id="IPR011993">
    <property type="entry name" value="PH-like_dom_sf"/>
</dbReference>
<evidence type="ECO:0000256" key="2">
    <source>
        <dbReference type="ARBA" id="ARBA00004496"/>
    </source>
</evidence>
<dbReference type="EMBL" id="KV918866">
    <property type="protein sequence ID" value="OSX76458.1"/>
    <property type="molecule type" value="Genomic_DNA"/>
</dbReference>
<evidence type="ECO:0000256" key="4">
    <source>
        <dbReference type="ARBA" id="ARBA00023242"/>
    </source>
</evidence>
<dbReference type="InterPro" id="IPR039924">
    <property type="entry name" value="ICln/Lot5/Saf5"/>
</dbReference>
<evidence type="ECO:0000256" key="1">
    <source>
        <dbReference type="ARBA" id="ARBA00004123"/>
    </source>
</evidence>
<gene>
    <name evidence="6" type="ORF">BU14_0190s0015</name>
</gene>
<reference evidence="6 7" key="1">
    <citation type="submission" date="2017-03" db="EMBL/GenBank/DDBJ databases">
        <title>WGS assembly of Porphyra umbilicalis.</title>
        <authorList>
            <person name="Brawley S.H."/>
            <person name="Blouin N.A."/>
            <person name="Ficko-Blean E."/>
            <person name="Wheeler G.L."/>
            <person name="Lohr M."/>
            <person name="Goodson H.V."/>
            <person name="Jenkins J.W."/>
            <person name="Blaby-Haas C.E."/>
            <person name="Helliwell K.E."/>
            <person name="Chan C."/>
            <person name="Marriage T."/>
            <person name="Bhattacharya D."/>
            <person name="Klein A.S."/>
            <person name="Badis Y."/>
            <person name="Brodie J."/>
            <person name="Cao Y."/>
            <person name="Collen J."/>
            <person name="Dittami S.M."/>
            <person name="Gachon C.M."/>
            <person name="Green B.R."/>
            <person name="Karpowicz S."/>
            <person name="Kim J.W."/>
            <person name="Kudahl U."/>
            <person name="Lin S."/>
            <person name="Michel G."/>
            <person name="Mittag M."/>
            <person name="Olson B.J."/>
            <person name="Pangilinan J."/>
            <person name="Peng Y."/>
            <person name="Qiu H."/>
            <person name="Shu S."/>
            <person name="Singer J.T."/>
            <person name="Smith A.G."/>
            <person name="Sprecher B.N."/>
            <person name="Wagner V."/>
            <person name="Wang W."/>
            <person name="Wang Z.-Y."/>
            <person name="Yan J."/>
            <person name="Yarish C."/>
            <person name="Zoeuner-Riek S."/>
            <person name="Zhuang Y."/>
            <person name="Zou Y."/>
            <person name="Lindquist E.A."/>
            <person name="Grimwood J."/>
            <person name="Barry K."/>
            <person name="Rokhsar D.S."/>
            <person name="Schmutz J."/>
            <person name="Stiller J.W."/>
            <person name="Grossman A.R."/>
            <person name="Prochnik S.E."/>
        </authorList>
    </citation>
    <scope>NUCLEOTIDE SEQUENCE [LARGE SCALE GENOMIC DNA]</scope>
    <source>
        <strain evidence="6">4086291</strain>
    </source>
</reference>
<keyword evidence="3" id="KW-0963">Cytoplasm</keyword>
<organism evidence="6 7">
    <name type="scientific">Porphyra umbilicalis</name>
    <name type="common">Purple laver</name>
    <name type="synonym">Red alga</name>
    <dbReference type="NCBI Taxonomy" id="2786"/>
    <lineage>
        <taxon>Eukaryota</taxon>
        <taxon>Rhodophyta</taxon>
        <taxon>Bangiophyceae</taxon>
        <taxon>Bangiales</taxon>
        <taxon>Bangiaceae</taxon>
        <taxon>Porphyra</taxon>
    </lineage>
</organism>
<keyword evidence="7" id="KW-1185">Reference proteome</keyword>
<dbReference type="Gene3D" id="2.30.29.30">
    <property type="entry name" value="Pleckstrin-homology domain (PH domain)/Phosphotyrosine-binding domain (PTB)"/>
    <property type="match status" value="1"/>
</dbReference>
<dbReference type="AlphaFoldDB" id="A0A1X6P6J1"/>
<evidence type="ECO:0000313" key="6">
    <source>
        <dbReference type="EMBL" id="OSX76458.1"/>
    </source>
</evidence>
<protein>
    <submittedName>
        <fullName evidence="6">Uncharacterized protein</fullName>
    </submittedName>
</protein>
<sequence length="235" mass="21535">MSPPSPTPPLFRAPSGIRAYGFPNTPDGAAGGLTVTAAALTFHARGTDGGGVPPPSVIPMESLILHAVCRDTSAFPHPCLYVQLDGEADGGDAADGGEVRLVVDADAAAGGGGGGGGPSTDAGGDGAAGGGGGAGGGLDALFAAVSTAASVAFAGDAADGDGDGGGGDGGGNAEWGGDFFTAPAGGGAHGGAGAVEAGTASALGGVEAGLASALGGVHLPVAAQFEDAEEAGGQD</sequence>
<dbReference type="Pfam" id="PF03517">
    <property type="entry name" value="Voldacs"/>
    <property type="match status" value="1"/>
</dbReference>
<evidence type="ECO:0000256" key="5">
    <source>
        <dbReference type="SAM" id="MobiDB-lite"/>
    </source>
</evidence>